<comment type="subcellular location">
    <subcellularLocation>
        <location evidence="13">Cell membrane</location>
        <topology evidence="13">Multi-pass membrane protein</topology>
    </subcellularLocation>
    <subcellularLocation>
        <location evidence="1">Membrane</location>
        <topology evidence="1">Multi-pass membrane protein</topology>
    </subcellularLocation>
</comment>
<keyword evidence="10 13" id="KW-0472">Membrane</keyword>
<keyword evidence="3 13" id="KW-0813">Transport</keyword>
<dbReference type="PRINTS" id="PR00124">
    <property type="entry name" value="ATPASEC"/>
</dbReference>
<keyword evidence="13" id="KW-1003">Cell membrane</keyword>
<organism evidence="16 17">
    <name type="scientific">Tautonia plasticadhaerens</name>
    <dbReference type="NCBI Taxonomy" id="2527974"/>
    <lineage>
        <taxon>Bacteria</taxon>
        <taxon>Pseudomonadati</taxon>
        <taxon>Planctomycetota</taxon>
        <taxon>Planctomycetia</taxon>
        <taxon>Isosphaerales</taxon>
        <taxon>Isosphaeraceae</taxon>
        <taxon>Tautonia</taxon>
    </lineage>
</organism>
<protein>
    <recommendedName>
        <fullName evidence="13">ATP synthase subunit c</fullName>
    </recommendedName>
    <alternativeName>
        <fullName evidence="13">ATP synthase F(0) sector subunit c</fullName>
    </alternativeName>
    <alternativeName>
        <fullName evidence="13">F-type ATPase subunit c</fullName>
        <shortName evidence="13">F-ATPase subunit c</shortName>
    </alternativeName>
    <alternativeName>
        <fullName evidence="13">Lipid-binding protein</fullName>
    </alternativeName>
</protein>
<dbReference type="Pfam" id="PF00137">
    <property type="entry name" value="ATP-synt_C"/>
    <property type="match status" value="1"/>
</dbReference>
<dbReference type="GO" id="GO:0045259">
    <property type="term" value="C:proton-transporting ATP synthase complex"/>
    <property type="evidence" value="ECO:0007669"/>
    <property type="project" value="UniProtKB-KW"/>
</dbReference>
<feature type="transmembrane region" description="Helical" evidence="13">
    <location>
        <begin position="62"/>
        <end position="79"/>
    </location>
</feature>
<dbReference type="GO" id="GO:0046933">
    <property type="term" value="F:proton-transporting ATP synthase activity, rotational mechanism"/>
    <property type="evidence" value="ECO:0007669"/>
    <property type="project" value="UniProtKB-UniRule"/>
</dbReference>
<evidence type="ECO:0000313" key="16">
    <source>
        <dbReference type="EMBL" id="QDV37039.1"/>
    </source>
</evidence>
<feature type="domain" description="V-ATPase proteolipid subunit C-like" evidence="15">
    <location>
        <begin position="62"/>
        <end position="118"/>
    </location>
</feature>
<evidence type="ECO:0000256" key="8">
    <source>
        <dbReference type="ARBA" id="ARBA00023065"/>
    </source>
</evidence>
<name>A0A518H852_9BACT</name>
<dbReference type="InterPro" id="IPR002379">
    <property type="entry name" value="ATPase_proteolipid_c-like_dom"/>
</dbReference>
<dbReference type="InterPro" id="IPR020537">
    <property type="entry name" value="ATP_synth_F0_csu_DDCD_BS"/>
</dbReference>
<dbReference type="CDD" id="cd18121">
    <property type="entry name" value="ATP-synt_Fo_c"/>
    <property type="match status" value="1"/>
</dbReference>
<keyword evidence="9 13" id="KW-0446">Lipid-binding</keyword>
<keyword evidence="7 13" id="KW-1133">Transmembrane helix</keyword>
<evidence type="ECO:0000256" key="10">
    <source>
        <dbReference type="ARBA" id="ARBA00023136"/>
    </source>
</evidence>
<feature type="transmembrane region" description="Helical" evidence="13">
    <location>
        <begin position="100"/>
        <end position="123"/>
    </location>
</feature>
<evidence type="ECO:0000313" key="17">
    <source>
        <dbReference type="Proteomes" id="UP000317835"/>
    </source>
</evidence>
<gene>
    <name evidence="13 16" type="primary">atpE</name>
    <name evidence="16" type="ORF">ElP_49720</name>
</gene>
<dbReference type="InterPro" id="IPR005953">
    <property type="entry name" value="ATP_synth_csu_bac/chlpt"/>
</dbReference>
<feature type="site" description="Reversibly protonated during proton transport" evidence="13">
    <location>
        <position position="109"/>
    </location>
</feature>
<evidence type="ECO:0000256" key="12">
    <source>
        <dbReference type="ARBA" id="ARBA00025198"/>
    </source>
</evidence>
<feature type="signal peptide" evidence="14">
    <location>
        <begin position="1"/>
        <end position="26"/>
    </location>
</feature>
<keyword evidence="5 13" id="KW-0812">Transmembrane</keyword>
<dbReference type="Proteomes" id="UP000317835">
    <property type="component" value="Chromosome"/>
</dbReference>
<evidence type="ECO:0000256" key="4">
    <source>
        <dbReference type="ARBA" id="ARBA00022547"/>
    </source>
</evidence>
<evidence type="ECO:0000256" key="3">
    <source>
        <dbReference type="ARBA" id="ARBA00022448"/>
    </source>
</evidence>
<evidence type="ECO:0000256" key="2">
    <source>
        <dbReference type="ARBA" id="ARBA00006704"/>
    </source>
</evidence>
<evidence type="ECO:0000256" key="6">
    <source>
        <dbReference type="ARBA" id="ARBA00022781"/>
    </source>
</evidence>
<dbReference type="NCBIfam" id="TIGR01260">
    <property type="entry name" value="ATP_synt_c"/>
    <property type="match status" value="1"/>
</dbReference>
<evidence type="ECO:0000256" key="7">
    <source>
        <dbReference type="ARBA" id="ARBA00022989"/>
    </source>
</evidence>
<keyword evidence="4 13" id="KW-0138">CF(0)</keyword>
<comment type="similarity">
    <text evidence="2 13">Belongs to the ATPase C chain family.</text>
</comment>
<dbReference type="InterPro" id="IPR038662">
    <property type="entry name" value="ATP_synth_F0_csu_sf"/>
</dbReference>
<keyword evidence="8 13" id="KW-0406">Ion transport</keyword>
<keyword evidence="17" id="KW-1185">Reference proteome</keyword>
<dbReference type="EMBL" id="CP036426">
    <property type="protein sequence ID" value="QDV37039.1"/>
    <property type="molecule type" value="Genomic_DNA"/>
</dbReference>
<dbReference type="RefSeq" id="WP_231749243.1">
    <property type="nucleotide sequence ID" value="NZ_CP036426.1"/>
</dbReference>
<keyword evidence="11 13" id="KW-0066">ATP synthesis</keyword>
<comment type="function">
    <text evidence="12 13">F(1)F(0) ATP synthase produces ATP from ADP in the presence of a proton or sodium gradient. F-type ATPases consist of two structural domains, F(1) containing the extramembraneous catalytic core and F(0) containing the membrane proton channel, linked together by a central stalk and a peripheral stalk. During catalysis, ATP synthesis in the catalytic domain of F(1) is coupled via a rotary mechanism of the central stalk subunits to proton translocation.</text>
</comment>
<evidence type="ECO:0000256" key="5">
    <source>
        <dbReference type="ARBA" id="ARBA00022692"/>
    </source>
</evidence>
<dbReference type="InterPro" id="IPR035921">
    <property type="entry name" value="F/V-ATP_Csub_sf"/>
</dbReference>
<keyword evidence="14" id="KW-0732">Signal</keyword>
<keyword evidence="6 13" id="KW-0375">Hydrogen ion transport</keyword>
<dbReference type="SUPFAM" id="SSF81333">
    <property type="entry name" value="F1F0 ATP synthase subunit C"/>
    <property type="match status" value="1"/>
</dbReference>
<evidence type="ECO:0000256" key="14">
    <source>
        <dbReference type="SAM" id="SignalP"/>
    </source>
</evidence>
<proteinExistence type="inferred from homology"/>
<sequence length="126" mass="12790" precursor="true">MSIAKIAAPALVLAAVLLIPAASALAQQDSAPVVTYQAADADEAARVANAASNKGAFYDTRAMGVGLVIIGAGLGIGWLTRSAVESMARQPELAGNIQTAMIISAALIEGVTFFALIIIGFILTAY</sequence>
<dbReference type="KEGG" id="tpla:ElP_49720"/>
<dbReference type="PROSITE" id="PS00605">
    <property type="entry name" value="ATPASE_C"/>
    <property type="match status" value="1"/>
</dbReference>
<feature type="chain" id="PRO_5021779213" description="ATP synthase subunit c" evidence="14">
    <location>
        <begin position="27"/>
        <end position="126"/>
    </location>
</feature>
<evidence type="ECO:0000259" key="15">
    <source>
        <dbReference type="Pfam" id="PF00137"/>
    </source>
</evidence>
<evidence type="ECO:0000256" key="1">
    <source>
        <dbReference type="ARBA" id="ARBA00004141"/>
    </source>
</evidence>
<dbReference type="AlphaFoldDB" id="A0A518H852"/>
<dbReference type="GO" id="GO:0008289">
    <property type="term" value="F:lipid binding"/>
    <property type="evidence" value="ECO:0007669"/>
    <property type="project" value="UniProtKB-KW"/>
</dbReference>
<evidence type="ECO:0000256" key="13">
    <source>
        <dbReference type="HAMAP-Rule" id="MF_01396"/>
    </source>
</evidence>
<evidence type="ECO:0000256" key="11">
    <source>
        <dbReference type="ARBA" id="ARBA00023310"/>
    </source>
</evidence>
<evidence type="ECO:0000256" key="9">
    <source>
        <dbReference type="ARBA" id="ARBA00023121"/>
    </source>
</evidence>
<comment type="function">
    <text evidence="13">Key component of the F(0) channel; it plays a direct role in translocation across the membrane. A homomeric c-ring of between 10-14 subunits forms the central stalk rotor element with the F(1) delta and epsilon subunits.</text>
</comment>
<reference evidence="16 17" key="1">
    <citation type="submission" date="2019-02" db="EMBL/GenBank/DDBJ databases">
        <title>Deep-cultivation of Planctomycetes and their phenomic and genomic characterization uncovers novel biology.</title>
        <authorList>
            <person name="Wiegand S."/>
            <person name="Jogler M."/>
            <person name="Boedeker C."/>
            <person name="Pinto D."/>
            <person name="Vollmers J."/>
            <person name="Rivas-Marin E."/>
            <person name="Kohn T."/>
            <person name="Peeters S.H."/>
            <person name="Heuer A."/>
            <person name="Rast P."/>
            <person name="Oberbeckmann S."/>
            <person name="Bunk B."/>
            <person name="Jeske O."/>
            <person name="Meyerdierks A."/>
            <person name="Storesund J.E."/>
            <person name="Kallscheuer N."/>
            <person name="Luecker S."/>
            <person name="Lage O.M."/>
            <person name="Pohl T."/>
            <person name="Merkel B.J."/>
            <person name="Hornburger P."/>
            <person name="Mueller R.-W."/>
            <person name="Bruemmer F."/>
            <person name="Labrenz M."/>
            <person name="Spormann A.M."/>
            <person name="Op den Camp H."/>
            <person name="Overmann J."/>
            <person name="Amann R."/>
            <person name="Jetten M.S.M."/>
            <person name="Mascher T."/>
            <person name="Medema M.H."/>
            <person name="Devos D.P."/>
            <person name="Kaster A.-K."/>
            <person name="Ovreas L."/>
            <person name="Rohde M."/>
            <person name="Galperin M.Y."/>
            <person name="Jogler C."/>
        </authorList>
    </citation>
    <scope>NUCLEOTIDE SEQUENCE [LARGE SCALE GENOMIC DNA]</scope>
    <source>
        <strain evidence="16 17">ElP</strain>
    </source>
</reference>
<dbReference type="InterPro" id="IPR000454">
    <property type="entry name" value="ATP_synth_F0_csu"/>
</dbReference>
<dbReference type="Gene3D" id="1.20.20.10">
    <property type="entry name" value="F1F0 ATP synthase subunit C"/>
    <property type="match status" value="1"/>
</dbReference>
<dbReference type="HAMAP" id="MF_01396">
    <property type="entry name" value="ATP_synth_c_bact"/>
    <property type="match status" value="1"/>
</dbReference>
<dbReference type="GO" id="GO:0033177">
    <property type="term" value="C:proton-transporting two-sector ATPase complex, proton-transporting domain"/>
    <property type="evidence" value="ECO:0007669"/>
    <property type="project" value="InterPro"/>
</dbReference>
<dbReference type="GO" id="GO:0005886">
    <property type="term" value="C:plasma membrane"/>
    <property type="evidence" value="ECO:0007669"/>
    <property type="project" value="UniProtKB-SubCell"/>
</dbReference>
<accession>A0A518H852</accession>